<dbReference type="AlphaFoldDB" id="A0A9E8LV84"/>
<evidence type="ECO:0000313" key="11">
    <source>
        <dbReference type="Proteomes" id="UP001164718"/>
    </source>
</evidence>
<proteinExistence type="inferred from homology"/>
<evidence type="ECO:0000256" key="6">
    <source>
        <dbReference type="ARBA" id="ARBA00022989"/>
    </source>
</evidence>
<evidence type="ECO:0000259" key="9">
    <source>
        <dbReference type="Pfam" id="PF01618"/>
    </source>
</evidence>
<dbReference type="PROSITE" id="PS01307">
    <property type="entry name" value="MOTA"/>
    <property type="match status" value="1"/>
</dbReference>
<evidence type="ECO:0000256" key="8">
    <source>
        <dbReference type="SAM" id="Phobius"/>
    </source>
</evidence>
<organism evidence="10 11">
    <name type="scientific">Fervidibacillus albus</name>
    <dbReference type="NCBI Taxonomy" id="2980026"/>
    <lineage>
        <taxon>Bacteria</taxon>
        <taxon>Bacillati</taxon>
        <taxon>Bacillota</taxon>
        <taxon>Bacilli</taxon>
        <taxon>Bacillales</taxon>
        <taxon>Bacillaceae</taxon>
        <taxon>Fervidibacillus</taxon>
    </lineage>
</organism>
<keyword evidence="7 8" id="KW-0472">Membrane</keyword>
<evidence type="ECO:0000256" key="5">
    <source>
        <dbReference type="ARBA" id="ARBA00022692"/>
    </source>
</evidence>
<feature type="transmembrane region" description="Helical" evidence="8">
    <location>
        <begin position="36"/>
        <end position="56"/>
    </location>
</feature>
<comment type="subcellular location">
    <subcellularLocation>
        <location evidence="1">Cell membrane</location>
        <topology evidence="1">Multi-pass membrane protein</topology>
    </subcellularLocation>
</comment>
<dbReference type="KEGG" id="faf:OE104_01805"/>
<keyword evidence="10" id="KW-0282">Flagellum</keyword>
<dbReference type="GO" id="GO:0006935">
    <property type="term" value="P:chemotaxis"/>
    <property type="evidence" value="ECO:0007669"/>
    <property type="project" value="InterPro"/>
</dbReference>
<gene>
    <name evidence="10" type="primary">motP</name>
    <name evidence="10" type="ORF">OE104_01805</name>
</gene>
<keyword evidence="3" id="KW-0813">Transport</keyword>
<sequence length="267" mass="29414">MKRLDSFTPIGLLLGIVTFSYGIISKNDVSGFLQFIDIPSIIIVFGGLTAAMFVSFPPKEMKQIFVVIKQAFSKNEDQLPKLIDLFVRLSDRARREGLLALESEMEEVDDPFIQKGILLAIDGVESDTIVDIMNAEISALEERHSKGRSLLEKAGEYAPAWGMLGTLIGLILMLEDLNDPSNLGPSMAIALLTTLYGSLLANLFFLPLAAKLSMKTEQEVFLKQVIIEGVIGVQSGQNPKLLEEKLSAFLSSGEIEEREQDAEEEAF</sequence>
<keyword evidence="10" id="KW-0969">Cilium</keyword>
<protein>
    <submittedName>
        <fullName evidence="10">Flagellar motor protein MotP</fullName>
    </submittedName>
</protein>
<dbReference type="InterPro" id="IPR002898">
    <property type="entry name" value="MotA_ExbB_proton_chnl"/>
</dbReference>
<feature type="domain" description="MotA/TolQ/ExbB proton channel" evidence="9">
    <location>
        <begin position="106"/>
        <end position="220"/>
    </location>
</feature>
<evidence type="ECO:0000256" key="4">
    <source>
        <dbReference type="ARBA" id="ARBA00022475"/>
    </source>
</evidence>
<dbReference type="EMBL" id="CP106878">
    <property type="protein sequence ID" value="WAA10102.1"/>
    <property type="molecule type" value="Genomic_DNA"/>
</dbReference>
<keyword evidence="10" id="KW-0966">Cell projection</keyword>
<dbReference type="RefSeq" id="WP_275417888.1">
    <property type="nucleotide sequence ID" value="NZ_CP106878.1"/>
</dbReference>
<keyword evidence="11" id="KW-1185">Reference proteome</keyword>
<dbReference type="PANTHER" id="PTHR30433">
    <property type="entry name" value="CHEMOTAXIS PROTEIN MOTA"/>
    <property type="match status" value="1"/>
</dbReference>
<dbReference type="Proteomes" id="UP001164718">
    <property type="component" value="Chromosome"/>
</dbReference>
<evidence type="ECO:0000256" key="3">
    <source>
        <dbReference type="ARBA" id="ARBA00022448"/>
    </source>
</evidence>
<name>A0A9E8LV84_9BACI</name>
<keyword evidence="4" id="KW-1003">Cell membrane</keyword>
<dbReference type="InterPro" id="IPR047055">
    <property type="entry name" value="MotA-like"/>
</dbReference>
<feature type="transmembrane region" description="Helical" evidence="8">
    <location>
        <begin position="186"/>
        <end position="206"/>
    </location>
</feature>
<keyword evidence="5 8" id="KW-0812">Transmembrane</keyword>
<dbReference type="NCBIfam" id="NF005383">
    <property type="entry name" value="PRK06926.1"/>
    <property type="match status" value="1"/>
</dbReference>
<keyword evidence="6 8" id="KW-1133">Transmembrane helix</keyword>
<reference evidence="10" key="1">
    <citation type="submission" date="2022-09" db="EMBL/GenBank/DDBJ databases">
        <title>Complete Genomes of Fervidibacillus albus and Fervidibacillus halotolerans isolated from tidal flat sediments.</title>
        <authorList>
            <person name="Kwon K.K."/>
            <person name="Yang S.-H."/>
            <person name="Park M.J."/>
            <person name="Oh H.-M."/>
        </authorList>
    </citation>
    <scope>NUCLEOTIDE SEQUENCE</scope>
    <source>
        <strain evidence="10">MEBiC13591</strain>
    </source>
</reference>
<dbReference type="GO" id="GO:0071978">
    <property type="term" value="P:bacterial-type flagellum-dependent swarming motility"/>
    <property type="evidence" value="ECO:0007669"/>
    <property type="project" value="InterPro"/>
</dbReference>
<dbReference type="InterPro" id="IPR000540">
    <property type="entry name" value="Flag_MotA_CS"/>
</dbReference>
<evidence type="ECO:0000256" key="2">
    <source>
        <dbReference type="ARBA" id="ARBA00008038"/>
    </source>
</evidence>
<feature type="transmembrane region" description="Helical" evidence="8">
    <location>
        <begin position="7"/>
        <end position="24"/>
    </location>
</feature>
<dbReference type="Pfam" id="PF01618">
    <property type="entry name" value="MotA_ExbB"/>
    <property type="match status" value="1"/>
</dbReference>
<evidence type="ECO:0000313" key="10">
    <source>
        <dbReference type="EMBL" id="WAA10102.1"/>
    </source>
</evidence>
<evidence type="ECO:0000256" key="7">
    <source>
        <dbReference type="ARBA" id="ARBA00023136"/>
    </source>
</evidence>
<feature type="transmembrane region" description="Helical" evidence="8">
    <location>
        <begin position="154"/>
        <end position="174"/>
    </location>
</feature>
<evidence type="ECO:0000256" key="1">
    <source>
        <dbReference type="ARBA" id="ARBA00004651"/>
    </source>
</evidence>
<dbReference type="GO" id="GO:0005886">
    <property type="term" value="C:plasma membrane"/>
    <property type="evidence" value="ECO:0007669"/>
    <property type="project" value="UniProtKB-SubCell"/>
</dbReference>
<accession>A0A9E8LV84</accession>
<dbReference type="PANTHER" id="PTHR30433:SF2">
    <property type="entry name" value="MOTILITY PROTEIN A"/>
    <property type="match status" value="1"/>
</dbReference>
<comment type="similarity">
    <text evidence="2">Belongs to the MotA family.</text>
</comment>